<dbReference type="GO" id="GO:0005829">
    <property type="term" value="C:cytosol"/>
    <property type="evidence" value="ECO:0007669"/>
    <property type="project" value="TreeGrafter"/>
</dbReference>
<proteinExistence type="inferred from homology"/>
<dbReference type="SUPFAM" id="SSF52096">
    <property type="entry name" value="ClpP/crotonase"/>
    <property type="match status" value="1"/>
</dbReference>
<dbReference type="CDD" id="cd06558">
    <property type="entry name" value="crotonase-like"/>
    <property type="match status" value="1"/>
</dbReference>
<keyword evidence="1 2" id="KW-0378">Hydrolase</keyword>
<dbReference type="OrthoDB" id="16820at2759"/>
<dbReference type="EMBL" id="OOIL02000669">
    <property type="protein sequence ID" value="VFQ68059.1"/>
    <property type="molecule type" value="Genomic_DNA"/>
</dbReference>
<reference evidence="4 5" key="1">
    <citation type="submission" date="2018-04" db="EMBL/GenBank/DDBJ databases">
        <authorList>
            <person name="Vogel A."/>
        </authorList>
    </citation>
    <scope>NUCLEOTIDE SEQUENCE [LARGE SCALE GENOMIC DNA]</scope>
</reference>
<evidence type="ECO:0000256" key="2">
    <source>
        <dbReference type="RuleBase" id="RU369070"/>
    </source>
</evidence>
<name>A0A484KXE8_9ASTE</name>
<dbReference type="GO" id="GO:0006574">
    <property type="term" value="P:L-valine catabolic process"/>
    <property type="evidence" value="ECO:0007669"/>
    <property type="project" value="UniProtKB-UniRule"/>
</dbReference>
<dbReference type="AlphaFoldDB" id="A0A484KXE8"/>
<dbReference type="InterPro" id="IPR045004">
    <property type="entry name" value="ECH_dom"/>
</dbReference>
<evidence type="ECO:0000256" key="1">
    <source>
        <dbReference type="ARBA" id="ARBA00022801"/>
    </source>
</evidence>
<comment type="catalytic activity">
    <reaction evidence="2">
        <text>3-hydroxy-2-methylpropanoyl-CoA + H2O = 3-hydroxy-2-methylpropanoate + CoA + H(+)</text>
        <dbReference type="Rhea" id="RHEA:20888"/>
        <dbReference type="ChEBI" id="CHEBI:11805"/>
        <dbReference type="ChEBI" id="CHEBI:15377"/>
        <dbReference type="ChEBI" id="CHEBI:15378"/>
        <dbReference type="ChEBI" id="CHEBI:57287"/>
        <dbReference type="ChEBI" id="CHEBI:57340"/>
        <dbReference type="EC" id="3.1.2.4"/>
    </reaction>
</comment>
<sequence>MTQRLLFGGGAASLIRTIFSNTPPFPPIRTLAVMASGSSDEFVRGNVHPNGVAVITLDRPKALNAMNLDMDIRYKSFLDEWESDPKVKCVLIEGSTPRAFCAGMDIKGVVAEIQKDKTTSLVQKVFVES</sequence>
<comment type="pathway">
    <text evidence="2">Amino-acid degradation; L-valine degradation.</text>
</comment>
<dbReference type="Pfam" id="PF16113">
    <property type="entry name" value="ECH_2"/>
    <property type="match status" value="1"/>
</dbReference>
<dbReference type="Gene3D" id="3.90.226.10">
    <property type="entry name" value="2-enoyl-CoA Hydratase, Chain A, domain 1"/>
    <property type="match status" value="1"/>
</dbReference>
<dbReference type="InterPro" id="IPR029045">
    <property type="entry name" value="ClpP/crotonase-like_dom_sf"/>
</dbReference>
<protein>
    <recommendedName>
        <fullName evidence="2">3-hydroxyisobutyryl-CoA hydrolase</fullName>
        <shortName evidence="2">HIB-CoA hydrolase</shortName>
        <shortName evidence="2">HIBYL-CoA-H</shortName>
        <ecNumber evidence="2">3.1.2.4</ecNumber>
    </recommendedName>
    <alternativeName>
        <fullName evidence="2">3-hydroxyisobutyryl-coenzyme A hydrolase</fullName>
    </alternativeName>
</protein>
<dbReference type="PANTHER" id="PTHR43176:SF5">
    <property type="entry name" value="3-HYDROXYISOBUTYRYL-COA HYDROLASE-LIKE PROTEIN 4, MITOCHONDRIAL"/>
    <property type="match status" value="1"/>
</dbReference>
<dbReference type="PANTHER" id="PTHR43176">
    <property type="entry name" value="3-HYDROXYISOBUTYRYL-COA HYDROLASE-RELATED"/>
    <property type="match status" value="1"/>
</dbReference>
<feature type="domain" description="Enoyl-CoA hydratase/isomerase" evidence="3">
    <location>
        <begin position="53"/>
        <end position="126"/>
    </location>
</feature>
<dbReference type="GO" id="GO:0003860">
    <property type="term" value="F:3-hydroxyisobutyryl-CoA hydrolase activity"/>
    <property type="evidence" value="ECO:0007669"/>
    <property type="project" value="UniProtKB-UniRule"/>
</dbReference>
<dbReference type="Proteomes" id="UP000595140">
    <property type="component" value="Unassembled WGS sequence"/>
</dbReference>
<dbReference type="EC" id="3.1.2.4" evidence="2"/>
<gene>
    <name evidence="4" type="ORF">CCAM_LOCUS9835</name>
</gene>
<evidence type="ECO:0000259" key="3">
    <source>
        <dbReference type="Pfam" id="PF16113"/>
    </source>
</evidence>
<evidence type="ECO:0000313" key="4">
    <source>
        <dbReference type="EMBL" id="VFQ68059.1"/>
    </source>
</evidence>
<comment type="function">
    <text evidence="2">Hydrolyzes 3-hydroxyisobutyryl-CoA (HIBYL-CoA), a saline catabolite. Has high activity toward isobutyryl-CoA. Could be an isobutyryl-CoA dehydrogenase that functions in valine catabolism.</text>
</comment>
<organism evidence="4 5">
    <name type="scientific">Cuscuta campestris</name>
    <dbReference type="NCBI Taxonomy" id="132261"/>
    <lineage>
        <taxon>Eukaryota</taxon>
        <taxon>Viridiplantae</taxon>
        <taxon>Streptophyta</taxon>
        <taxon>Embryophyta</taxon>
        <taxon>Tracheophyta</taxon>
        <taxon>Spermatophyta</taxon>
        <taxon>Magnoliopsida</taxon>
        <taxon>eudicotyledons</taxon>
        <taxon>Gunneridae</taxon>
        <taxon>Pentapetalae</taxon>
        <taxon>asterids</taxon>
        <taxon>lamiids</taxon>
        <taxon>Solanales</taxon>
        <taxon>Convolvulaceae</taxon>
        <taxon>Cuscuteae</taxon>
        <taxon>Cuscuta</taxon>
        <taxon>Cuscuta subgen. Grammica</taxon>
        <taxon>Cuscuta sect. Cleistogrammica</taxon>
    </lineage>
</organism>
<dbReference type="InterPro" id="IPR032259">
    <property type="entry name" value="HIBYL-CoA-H"/>
</dbReference>
<evidence type="ECO:0000313" key="5">
    <source>
        <dbReference type="Proteomes" id="UP000595140"/>
    </source>
</evidence>
<accession>A0A484KXE8</accession>
<keyword evidence="5" id="KW-1185">Reference proteome</keyword>
<comment type="similarity">
    <text evidence="2">Belongs to the enoyl-CoA hydratase/isomerase family.</text>
</comment>